<dbReference type="RefSeq" id="WP_281285209.1">
    <property type="nucleotide sequence ID" value="NZ_CP144914.1"/>
</dbReference>
<dbReference type="Pfam" id="PF13614">
    <property type="entry name" value="AAA_31"/>
    <property type="match status" value="1"/>
</dbReference>
<keyword evidence="7" id="KW-0829">Tyrosine-protein kinase</keyword>
<dbReference type="EC" id="2.7.10.2" evidence="2"/>
<evidence type="ECO:0000256" key="3">
    <source>
        <dbReference type="ARBA" id="ARBA00022679"/>
    </source>
</evidence>
<feature type="domain" description="AAA" evidence="9">
    <location>
        <begin position="51"/>
        <end position="189"/>
    </location>
</feature>
<keyword evidence="11" id="KW-1185">Reference proteome</keyword>
<sequence>MVLKLFRKKKSDKLSEKQRSLIAHFRPKSPVAEQYRTIRTNMQYATLDPVRLIMVTSTAPGEGKSTTAANVATMLSQQDKRVLLIDADMRRPSTHYTFGVDNTKGLTTMLIQQTPMERVVQKTTVPYLDLLTAGPIPPKPSELLGSDRMDALLEEAKLTYDYVVMDTPPLLAVTDAQVLATKSDGIVLVTSSGSTKYDDAIKAKELLVNVGANILGVVLNKKEKKQGSYYYYYGDR</sequence>
<dbReference type="InterPro" id="IPR050445">
    <property type="entry name" value="Bact_polysacc_biosynth/exp"/>
</dbReference>
<organism evidence="10 11">
    <name type="scientific">Alkalicoccus halolimnae</name>
    <dbReference type="NCBI Taxonomy" id="1667239"/>
    <lineage>
        <taxon>Bacteria</taxon>
        <taxon>Bacillati</taxon>
        <taxon>Bacillota</taxon>
        <taxon>Bacilli</taxon>
        <taxon>Bacillales</taxon>
        <taxon>Bacillaceae</taxon>
        <taxon>Alkalicoccus</taxon>
    </lineage>
</organism>
<keyword evidence="4" id="KW-0547">Nucleotide-binding</keyword>
<reference evidence="10 11" key="1">
    <citation type="submission" date="2024-01" db="EMBL/GenBank/DDBJ databases">
        <title>Complete Genome Sequence of Alkalicoccus halolimnae BZ-SZ-XJ29T, a Moderately Halophilic Bacterium Isolated from a Salt Lake.</title>
        <authorList>
            <person name="Zhao B."/>
        </authorList>
    </citation>
    <scope>NUCLEOTIDE SEQUENCE [LARGE SCALE GENOMIC DNA]</scope>
    <source>
        <strain evidence="10 11">BZ-SZ-XJ29</strain>
    </source>
</reference>
<evidence type="ECO:0000256" key="8">
    <source>
        <dbReference type="ARBA" id="ARBA00051245"/>
    </source>
</evidence>
<dbReference type="GO" id="GO:0004715">
    <property type="term" value="F:non-membrane spanning protein tyrosine kinase activity"/>
    <property type="evidence" value="ECO:0007669"/>
    <property type="project" value="UniProtKB-EC"/>
</dbReference>
<dbReference type="InterPro" id="IPR005702">
    <property type="entry name" value="Wzc-like_C"/>
</dbReference>
<evidence type="ECO:0000256" key="1">
    <source>
        <dbReference type="ARBA" id="ARBA00007316"/>
    </source>
</evidence>
<dbReference type="Gene3D" id="3.40.50.300">
    <property type="entry name" value="P-loop containing nucleotide triphosphate hydrolases"/>
    <property type="match status" value="1"/>
</dbReference>
<evidence type="ECO:0000256" key="4">
    <source>
        <dbReference type="ARBA" id="ARBA00022741"/>
    </source>
</evidence>
<keyword evidence="5 10" id="KW-0418">Kinase</keyword>
<gene>
    <name evidence="10" type="ORF">FTX54_015300</name>
</gene>
<keyword evidence="3 10" id="KW-0808">Transferase</keyword>
<dbReference type="AlphaFoldDB" id="A0AAJ8LT39"/>
<dbReference type="NCBIfam" id="TIGR01007">
    <property type="entry name" value="eps_fam"/>
    <property type="match status" value="1"/>
</dbReference>
<dbReference type="FunFam" id="3.40.50.300:FF:000527">
    <property type="entry name" value="Tyrosine-protein kinase etk"/>
    <property type="match status" value="1"/>
</dbReference>
<name>A0AAJ8LT39_9BACI</name>
<comment type="similarity">
    <text evidence="1">Belongs to the CpsD/CapB family.</text>
</comment>
<dbReference type="PANTHER" id="PTHR32309">
    <property type="entry name" value="TYROSINE-PROTEIN KINASE"/>
    <property type="match status" value="1"/>
</dbReference>
<dbReference type="KEGG" id="ahal:FTX54_015300"/>
<evidence type="ECO:0000256" key="6">
    <source>
        <dbReference type="ARBA" id="ARBA00022840"/>
    </source>
</evidence>
<dbReference type="EMBL" id="CP144914">
    <property type="protein sequence ID" value="WWD79741.1"/>
    <property type="molecule type" value="Genomic_DNA"/>
</dbReference>
<protein>
    <recommendedName>
        <fullName evidence="2">non-specific protein-tyrosine kinase</fullName>
        <ecNumber evidence="2">2.7.10.2</ecNumber>
    </recommendedName>
</protein>
<dbReference type="InterPro" id="IPR027417">
    <property type="entry name" value="P-loop_NTPase"/>
</dbReference>
<dbReference type="PANTHER" id="PTHR32309:SF13">
    <property type="entry name" value="FERRIC ENTEROBACTIN TRANSPORT PROTEIN FEPE"/>
    <property type="match status" value="1"/>
</dbReference>
<dbReference type="SUPFAM" id="SSF52540">
    <property type="entry name" value="P-loop containing nucleoside triphosphate hydrolases"/>
    <property type="match status" value="1"/>
</dbReference>
<dbReference type="GO" id="GO:0005524">
    <property type="term" value="F:ATP binding"/>
    <property type="evidence" value="ECO:0007669"/>
    <property type="project" value="UniProtKB-KW"/>
</dbReference>
<evidence type="ECO:0000313" key="11">
    <source>
        <dbReference type="Proteomes" id="UP000321816"/>
    </source>
</evidence>
<dbReference type="GO" id="GO:0042802">
    <property type="term" value="F:identical protein binding"/>
    <property type="evidence" value="ECO:0007669"/>
    <property type="project" value="UniProtKB-ARBA"/>
</dbReference>
<keyword evidence="6" id="KW-0067">ATP-binding</keyword>
<accession>A0AAJ8LT39</accession>
<dbReference type="Proteomes" id="UP000321816">
    <property type="component" value="Chromosome"/>
</dbReference>
<dbReference type="CDD" id="cd05387">
    <property type="entry name" value="BY-kinase"/>
    <property type="match status" value="1"/>
</dbReference>
<evidence type="ECO:0000256" key="5">
    <source>
        <dbReference type="ARBA" id="ARBA00022777"/>
    </source>
</evidence>
<evidence type="ECO:0000259" key="9">
    <source>
        <dbReference type="Pfam" id="PF13614"/>
    </source>
</evidence>
<dbReference type="InterPro" id="IPR025669">
    <property type="entry name" value="AAA_dom"/>
</dbReference>
<evidence type="ECO:0000256" key="7">
    <source>
        <dbReference type="ARBA" id="ARBA00023137"/>
    </source>
</evidence>
<evidence type="ECO:0000256" key="2">
    <source>
        <dbReference type="ARBA" id="ARBA00011903"/>
    </source>
</evidence>
<evidence type="ECO:0000313" key="10">
    <source>
        <dbReference type="EMBL" id="WWD79741.1"/>
    </source>
</evidence>
<proteinExistence type="inferred from homology"/>
<dbReference type="GO" id="GO:0005886">
    <property type="term" value="C:plasma membrane"/>
    <property type="evidence" value="ECO:0007669"/>
    <property type="project" value="TreeGrafter"/>
</dbReference>
<comment type="catalytic activity">
    <reaction evidence="8">
        <text>L-tyrosyl-[protein] + ATP = O-phospho-L-tyrosyl-[protein] + ADP + H(+)</text>
        <dbReference type="Rhea" id="RHEA:10596"/>
        <dbReference type="Rhea" id="RHEA-COMP:10136"/>
        <dbReference type="Rhea" id="RHEA-COMP:20101"/>
        <dbReference type="ChEBI" id="CHEBI:15378"/>
        <dbReference type="ChEBI" id="CHEBI:30616"/>
        <dbReference type="ChEBI" id="CHEBI:46858"/>
        <dbReference type="ChEBI" id="CHEBI:61978"/>
        <dbReference type="ChEBI" id="CHEBI:456216"/>
        <dbReference type="EC" id="2.7.10.2"/>
    </reaction>
</comment>